<dbReference type="InterPro" id="IPR016024">
    <property type="entry name" value="ARM-type_fold"/>
</dbReference>
<dbReference type="Pfam" id="PF25780">
    <property type="entry name" value="TPR_IPO5"/>
    <property type="match status" value="1"/>
</dbReference>
<feature type="domain" description="IPO4/5-like TPR repeats" evidence="2">
    <location>
        <begin position="21"/>
        <end position="84"/>
    </location>
</feature>
<accession>A0ABY6LMR8</accession>
<gene>
    <name evidence="3" type="ORF">LAZ67_20000168</name>
</gene>
<dbReference type="InterPro" id="IPR011989">
    <property type="entry name" value="ARM-like"/>
</dbReference>
<dbReference type="InterPro" id="IPR057672">
    <property type="entry name" value="TPR_IPO4/5"/>
</dbReference>
<protein>
    <submittedName>
        <fullName evidence="3">IPO9</fullName>
    </submittedName>
</protein>
<dbReference type="SUPFAM" id="SSF48371">
    <property type="entry name" value="ARM repeat"/>
    <property type="match status" value="1"/>
</dbReference>
<name>A0ABY6LMR8_9ARAC</name>
<evidence type="ECO:0000313" key="4">
    <source>
        <dbReference type="Proteomes" id="UP001235939"/>
    </source>
</evidence>
<reference evidence="3 4" key="1">
    <citation type="submission" date="2022-01" db="EMBL/GenBank/DDBJ databases">
        <title>A chromosomal length assembly of Cordylochernes scorpioides.</title>
        <authorList>
            <person name="Zeh D."/>
            <person name="Zeh J."/>
        </authorList>
    </citation>
    <scope>NUCLEOTIDE SEQUENCE [LARGE SCALE GENOMIC DNA]</scope>
    <source>
        <strain evidence="3">IN4F17</strain>
        <tissue evidence="3">Whole Body</tissue>
    </source>
</reference>
<dbReference type="PANTHER" id="PTHR10997">
    <property type="entry name" value="IMPORTIN-7, 8, 11"/>
    <property type="match status" value="1"/>
</dbReference>
<evidence type="ECO:0000259" key="2">
    <source>
        <dbReference type="Pfam" id="PF25780"/>
    </source>
</evidence>
<keyword evidence="1" id="KW-0812">Transmembrane</keyword>
<dbReference type="Proteomes" id="UP001235939">
    <property type="component" value="Chromosome 20"/>
</dbReference>
<proteinExistence type="predicted"/>
<evidence type="ECO:0000256" key="1">
    <source>
        <dbReference type="SAM" id="Phobius"/>
    </source>
</evidence>
<dbReference type="EMBL" id="CP092882">
    <property type="protein sequence ID" value="UYV81148.1"/>
    <property type="molecule type" value="Genomic_DNA"/>
</dbReference>
<feature type="transmembrane region" description="Helical" evidence="1">
    <location>
        <begin position="117"/>
        <end position="135"/>
    </location>
</feature>
<dbReference type="PANTHER" id="PTHR10997:SF9">
    <property type="entry name" value="IMPORTIN-9"/>
    <property type="match status" value="1"/>
</dbReference>
<dbReference type="Gene3D" id="1.25.10.10">
    <property type="entry name" value="Leucine-rich Repeat Variant"/>
    <property type="match status" value="1"/>
</dbReference>
<keyword evidence="4" id="KW-1185">Reference proteome</keyword>
<organism evidence="3 4">
    <name type="scientific">Cordylochernes scorpioides</name>
    <dbReference type="NCBI Taxonomy" id="51811"/>
    <lineage>
        <taxon>Eukaryota</taxon>
        <taxon>Metazoa</taxon>
        <taxon>Ecdysozoa</taxon>
        <taxon>Arthropoda</taxon>
        <taxon>Chelicerata</taxon>
        <taxon>Arachnida</taxon>
        <taxon>Pseudoscorpiones</taxon>
        <taxon>Cheliferoidea</taxon>
        <taxon>Chernetidae</taxon>
        <taxon>Cordylochernes</taxon>
    </lineage>
</organism>
<keyword evidence="1" id="KW-1133">Transmembrane helix</keyword>
<keyword evidence="1" id="KW-0472">Membrane</keyword>
<evidence type="ECO:0000313" key="3">
    <source>
        <dbReference type="EMBL" id="UYV81148.1"/>
    </source>
</evidence>
<sequence>MSQAKAIIRSLLPSGLREPISKVRSSVAYAISAIAQWDWPEQWPELFDFLVLCISGEEEGAVHGAMRVLAEFSREVSDRQMPQVAAVILPQMYRIYVEPELYMCPPQQKYSVRTRSLALEIFATCVQMILITGIYDKVSGHLLCSDTP</sequence>